<dbReference type="GO" id="GO:0003924">
    <property type="term" value="F:GTPase activity"/>
    <property type="evidence" value="ECO:0007669"/>
    <property type="project" value="UniProtKB-UniRule"/>
</dbReference>
<dbReference type="PANTHER" id="PTHR43721:SF22">
    <property type="entry name" value="ELONGATION FACTOR TU, MITOCHONDRIAL"/>
    <property type="match status" value="1"/>
</dbReference>
<feature type="domain" description="Tr-type G" evidence="14">
    <location>
        <begin position="10"/>
        <end position="201"/>
    </location>
</feature>
<comment type="subunit">
    <text evidence="11">Monomer. Heterotetramer composed of two EF-Ts.EF-Tu dimer complexes.</text>
</comment>
<reference evidence="16 17" key="1">
    <citation type="journal article" date="2018" name="Sci. Rep.">
        <title>Rhizobium tumorigenes sp. nov., a novel plant tumorigenic bacterium isolated from cane gall tumors on thornless blackberry.</title>
        <authorList>
            <person name="Kuzmanovi N."/>
            <person name="Smalla K."/>
            <person name="Gronow S."/>
            <person name="PuBawska J."/>
        </authorList>
    </citation>
    <scope>NUCLEOTIDE SEQUENCE [LARGE SCALE GENOMIC DNA]</scope>
    <source>
        <strain evidence="16 17">CCBAU 85046</strain>
    </source>
</reference>
<dbReference type="SUPFAM" id="SSF50447">
    <property type="entry name" value="Translation proteins"/>
    <property type="match status" value="1"/>
</dbReference>
<evidence type="ECO:0000256" key="2">
    <source>
        <dbReference type="ARBA" id="ARBA00022723"/>
    </source>
</evidence>
<dbReference type="RefSeq" id="WP_111158096.1">
    <property type="nucleotide sequence ID" value="NZ_PCDP01000001.1"/>
</dbReference>
<evidence type="ECO:0000259" key="14">
    <source>
        <dbReference type="PROSITE" id="PS51722"/>
    </source>
</evidence>
<dbReference type="CDD" id="cd03707">
    <property type="entry name" value="EFTU_III"/>
    <property type="match status" value="1"/>
</dbReference>
<evidence type="ECO:0000313" key="15">
    <source>
        <dbReference type="EMBL" id="PZM16765.1"/>
    </source>
</evidence>
<dbReference type="HAMAP" id="MF_00118_B">
    <property type="entry name" value="EF_Tu_B"/>
    <property type="match status" value="1"/>
</dbReference>
<keyword evidence="7 13" id="KW-0648">Protein biosynthesis</keyword>
<evidence type="ECO:0000256" key="9">
    <source>
        <dbReference type="ARBA" id="ARBA00029554"/>
    </source>
</evidence>
<dbReference type="InterPro" id="IPR031157">
    <property type="entry name" value="G_TR_CS"/>
</dbReference>
<dbReference type="Pfam" id="PF03144">
    <property type="entry name" value="GTP_EFTU_D2"/>
    <property type="match status" value="1"/>
</dbReference>
<comment type="subcellular location">
    <subcellularLocation>
        <location evidence="13">Cytoplasm</location>
    </subcellularLocation>
</comment>
<dbReference type="InterPro" id="IPR041709">
    <property type="entry name" value="EF-Tu_GTP-bd"/>
</dbReference>
<dbReference type="CDD" id="cd03697">
    <property type="entry name" value="EFTU_II"/>
    <property type="match status" value="1"/>
</dbReference>
<dbReference type="PROSITE" id="PS00301">
    <property type="entry name" value="G_TR_1"/>
    <property type="match status" value="1"/>
</dbReference>
<dbReference type="GO" id="GO:0003746">
    <property type="term" value="F:translation elongation factor activity"/>
    <property type="evidence" value="ECO:0007669"/>
    <property type="project" value="UniProtKB-UniRule"/>
</dbReference>
<dbReference type="AlphaFoldDB" id="A0A2W4CVQ7"/>
<name>A0A2W4CVQ7_9HYPH</name>
<dbReference type="PANTHER" id="PTHR43721">
    <property type="entry name" value="ELONGATION FACTOR TU-RELATED"/>
    <property type="match status" value="1"/>
</dbReference>
<dbReference type="InterPro" id="IPR033720">
    <property type="entry name" value="EFTU_2"/>
</dbReference>
<dbReference type="Pfam" id="PF00009">
    <property type="entry name" value="GTP_EFTU"/>
    <property type="match status" value="1"/>
</dbReference>
<sequence length="391" mass="42666">MAKSKFERNKPHVNIGTIGHVDHGKTSLTAAITKYFGEYKRYDQIDAAPEEKARGITISTAHVEYETPARHYAHVDCPGHADYVKNMITGAAQMDGAILVCSAADGPMPQTREHILLARQVGVPAIVVFLNKVDQVDDAELLELVELEVRELLSSYDFPGDDIPIIKGSALAALEDSDKKIGEDAIRELMAAVDAYIPTPERPINLPFLMPIEDVFSISGRGTVVTGRVERGIVKVGEEVEIVGIRPTSKTTVTGVEMFRKLLDQGQAGDNIGALVRGVNRDGVERGQILCKPGSVKPHKKFMAEAYILTKEEGGRHTPFFTNYRPQFYFRTTDVTGIVSLPEGTEMVMPGDNVTVAVELIVPIAMEEKLRFAIREGGRTVGAGIVASIVE</sequence>
<keyword evidence="2 13" id="KW-0479">Metal-binding</keyword>
<dbReference type="InterPro" id="IPR050055">
    <property type="entry name" value="EF-Tu_GTPase"/>
</dbReference>
<dbReference type="NCBIfam" id="NF009373">
    <property type="entry name" value="PRK12736.1"/>
    <property type="match status" value="1"/>
</dbReference>
<dbReference type="EMBL" id="PCDP01000001">
    <property type="protein sequence ID" value="PZM16777.1"/>
    <property type="molecule type" value="Genomic_DNA"/>
</dbReference>
<dbReference type="InterPro" id="IPR004160">
    <property type="entry name" value="Transl_elong_EFTu/EF1A_C"/>
</dbReference>
<dbReference type="SUPFAM" id="SSF52540">
    <property type="entry name" value="P-loop containing nucleoside triphosphate hydrolases"/>
    <property type="match status" value="1"/>
</dbReference>
<comment type="function">
    <text evidence="10">May play an important regulatory role in cell growth and in the bacterial response to nutrient deprivation.</text>
</comment>
<keyword evidence="5 13" id="KW-0378">Hydrolase</keyword>
<dbReference type="InterPro" id="IPR004161">
    <property type="entry name" value="EFTu-like_2"/>
</dbReference>
<keyword evidence="4 13" id="KW-0251">Elongation factor</keyword>
<dbReference type="InterPro" id="IPR000795">
    <property type="entry name" value="T_Tr_GTP-bd_dom"/>
</dbReference>
<accession>A0A2W4CVQ7</accession>
<evidence type="ECO:0000313" key="16">
    <source>
        <dbReference type="EMBL" id="PZM16777.1"/>
    </source>
</evidence>
<dbReference type="Gene3D" id="2.40.30.10">
    <property type="entry name" value="Translation factors"/>
    <property type="match status" value="2"/>
</dbReference>
<dbReference type="CDD" id="cd01884">
    <property type="entry name" value="EF_Tu"/>
    <property type="match status" value="1"/>
</dbReference>
<comment type="catalytic activity">
    <reaction evidence="13">
        <text>GTP + H2O = GDP + phosphate + H(+)</text>
        <dbReference type="Rhea" id="RHEA:19669"/>
        <dbReference type="ChEBI" id="CHEBI:15377"/>
        <dbReference type="ChEBI" id="CHEBI:15378"/>
        <dbReference type="ChEBI" id="CHEBI:37565"/>
        <dbReference type="ChEBI" id="CHEBI:43474"/>
        <dbReference type="ChEBI" id="CHEBI:58189"/>
        <dbReference type="EC" id="3.6.5.3"/>
    </reaction>
</comment>
<dbReference type="Proteomes" id="UP000248925">
    <property type="component" value="Unassembled WGS sequence"/>
</dbReference>
<comment type="caution">
    <text evidence="16">The sequence shown here is derived from an EMBL/GenBank/DDBJ whole genome shotgun (WGS) entry which is preliminary data.</text>
</comment>
<evidence type="ECO:0000313" key="17">
    <source>
        <dbReference type="Proteomes" id="UP000248925"/>
    </source>
</evidence>
<evidence type="ECO:0000256" key="3">
    <source>
        <dbReference type="ARBA" id="ARBA00022741"/>
    </source>
</evidence>
<feature type="binding site" evidence="13">
    <location>
        <position position="26"/>
    </location>
    <ligand>
        <name>Mg(2+)</name>
        <dbReference type="ChEBI" id="CHEBI:18420"/>
    </ligand>
</feature>
<evidence type="ECO:0000256" key="10">
    <source>
        <dbReference type="ARBA" id="ARBA00058140"/>
    </source>
</evidence>
<dbReference type="Pfam" id="PF03143">
    <property type="entry name" value="GTP_EFTU_D3"/>
    <property type="match status" value="1"/>
</dbReference>
<keyword evidence="8 13" id="KW-0342">GTP-binding</keyword>
<keyword evidence="3 13" id="KW-0547">Nucleotide-binding</keyword>
<dbReference type="Gene3D" id="3.40.50.300">
    <property type="entry name" value="P-loop containing nucleotide triphosphate hydrolases"/>
    <property type="match status" value="1"/>
</dbReference>
<evidence type="ECO:0000256" key="13">
    <source>
        <dbReference type="HAMAP-Rule" id="MF_00118"/>
    </source>
</evidence>
<evidence type="ECO:0000256" key="7">
    <source>
        <dbReference type="ARBA" id="ARBA00022917"/>
    </source>
</evidence>
<comment type="function">
    <text evidence="13">GTP hydrolase that promotes the GTP-dependent binding of aminoacyl-tRNA to the A-site of ribosomes during protein biosynthesis.</text>
</comment>
<evidence type="ECO:0000256" key="4">
    <source>
        <dbReference type="ARBA" id="ARBA00022768"/>
    </source>
</evidence>
<dbReference type="NCBIfam" id="NF000766">
    <property type="entry name" value="PRK00049.1"/>
    <property type="match status" value="1"/>
</dbReference>
<dbReference type="InterPro" id="IPR004541">
    <property type="entry name" value="Transl_elong_EFTu/EF1A_bac/org"/>
</dbReference>
<dbReference type="InterPro" id="IPR027417">
    <property type="entry name" value="P-loop_NTPase"/>
</dbReference>
<keyword evidence="17" id="KW-1185">Reference proteome</keyword>
<dbReference type="NCBIfam" id="TIGR00485">
    <property type="entry name" value="EF-Tu"/>
    <property type="match status" value="1"/>
</dbReference>
<keyword evidence="6 13" id="KW-0460">Magnesium</keyword>
<feature type="binding site" evidence="13">
    <location>
        <begin position="76"/>
        <end position="80"/>
    </location>
    <ligand>
        <name>GTP</name>
        <dbReference type="ChEBI" id="CHEBI:37565"/>
    </ligand>
</feature>
<proteinExistence type="inferred from homology"/>
<evidence type="ECO:0000256" key="5">
    <source>
        <dbReference type="ARBA" id="ARBA00022801"/>
    </source>
</evidence>
<dbReference type="EMBL" id="PCDP01000001">
    <property type="protein sequence ID" value="PZM16765.1"/>
    <property type="molecule type" value="Genomic_DNA"/>
</dbReference>
<dbReference type="PRINTS" id="PR00315">
    <property type="entry name" value="ELONGATNFCT"/>
</dbReference>
<dbReference type="EC" id="3.6.5.3" evidence="13"/>
<dbReference type="InterPro" id="IPR009001">
    <property type="entry name" value="Transl_elong_EF1A/Init_IF2_C"/>
</dbReference>
<dbReference type="FunFam" id="3.40.50.300:FF:000003">
    <property type="entry name" value="Elongation factor Tu"/>
    <property type="match status" value="1"/>
</dbReference>
<dbReference type="SUPFAM" id="SSF50465">
    <property type="entry name" value="EF-Tu/eEF-1alpha/eIF2-gamma C-terminal domain"/>
    <property type="match status" value="1"/>
</dbReference>
<dbReference type="PROSITE" id="PS51722">
    <property type="entry name" value="G_TR_2"/>
    <property type="match status" value="1"/>
</dbReference>
<dbReference type="GO" id="GO:0005525">
    <property type="term" value="F:GTP binding"/>
    <property type="evidence" value="ECO:0007669"/>
    <property type="project" value="UniProtKB-UniRule"/>
</dbReference>
<comment type="subunit">
    <text evidence="12">(Microbial infection) Upon infection by bacteriophage Qbeta, part of the viral RNA-dependent RNA polymerase complex, the other subunits are the viral replicase catalytic subunit (AC P14647), host ribosomal protein S1 and EF-Ts.</text>
</comment>
<dbReference type="FunFam" id="2.40.30.10:FF:000001">
    <property type="entry name" value="Elongation factor Tu"/>
    <property type="match status" value="1"/>
</dbReference>
<dbReference type="OrthoDB" id="9803139at2"/>
<comment type="similarity">
    <text evidence="1 13">Belongs to the TRAFAC class translation factor GTPase superfamily. Classic translation factor GTPase family. EF-Tu/EF-1A subfamily.</text>
</comment>
<dbReference type="GO" id="GO:0000287">
    <property type="term" value="F:magnesium ion binding"/>
    <property type="evidence" value="ECO:0007669"/>
    <property type="project" value="UniProtKB-UniRule"/>
</dbReference>
<keyword evidence="13" id="KW-0963">Cytoplasm</keyword>
<evidence type="ECO:0000256" key="1">
    <source>
        <dbReference type="ARBA" id="ARBA00007249"/>
    </source>
</evidence>
<organism evidence="16 17">
    <name type="scientific">Rhizobium tubonense</name>
    <dbReference type="NCBI Taxonomy" id="484088"/>
    <lineage>
        <taxon>Bacteria</taxon>
        <taxon>Pseudomonadati</taxon>
        <taxon>Pseudomonadota</taxon>
        <taxon>Alphaproteobacteria</taxon>
        <taxon>Hyphomicrobiales</taxon>
        <taxon>Rhizobiaceae</taxon>
        <taxon>Rhizobium/Agrobacterium group</taxon>
        <taxon>Rhizobium</taxon>
    </lineage>
</organism>
<evidence type="ECO:0000256" key="12">
    <source>
        <dbReference type="ARBA" id="ARBA00064283"/>
    </source>
</evidence>
<evidence type="ECO:0000256" key="11">
    <source>
        <dbReference type="ARBA" id="ARBA00063778"/>
    </source>
</evidence>
<gene>
    <name evidence="13 16" type="primary">tuf</name>
    <name evidence="15" type="ORF">CPY51_00455</name>
    <name evidence="16" type="ORF">CPY51_00525</name>
</gene>
<dbReference type="NCBIfam" id="NF009372">
    <property type="entry name" value="PRK12735.1"/>
    <property type="match status" value="1"/>
</dbReference>
<dbReference type="GO" id="GO:0005829">
    <property type="term" value="C:cytosol"/>
    <property type="evidence" value="ECO:0007669"/>
    <property type="project" value="TreeGrafter"/>
</dbReference>
<dbReference type="NCBIfam" id="TIGR00231">
    <property type="entry name" value="small_GTP"/>
    <property type="match status" value="1"/>
</dbReference>
<dbReference type="InterPro" id="IPR005225">
    <property type="entry name" value="Small_GTP-bd"/>
</dbReference>
<protein>
    <recommendedName>
        <fullName evidence="9 13">Elongation factor Tu</fullName>
        <shortName evidence="13">EF-Tu</shortName>
        <ecNumber evidence="13">3.6.5.3</ecNumber>
    </recommendedName>
</protein>
<evidence type="ECO:0000256" key="6">
    <source>
        <dbReference type="ARBA" id="ARBA00022842"/>
    </source>
</evidence>
<dbReference type="InterPro" id="IPR009000">
    <property type="entry name" value="Transl_B-barrel_sf"/>
</dbReference>
<evidence type="ECO:0000256" key="8">
    <source>
        <dbReference type="ARBA" id="ARBA00023134"/>
    </source>
</evidence>
<feature type="binding site" evidence="13">
    <location>
        <begin position="19"/>
        <end position="26"/>
    </location>
    <ligand>
        <name>GTP</name>
        <dbReference type="ChEBI" id="CHEBI:37565"/>
    </ligand>
</feature>
<feature type="binding site" evidence="13">
    <location>
        <begin position="131"/>
        <end position="134"/>
    </location>
    <ligand>
        <name>GTP</name>
        <dbReference type="ChEBI" id="CHEBI:37565"/>
    </ligand>
</feature>